<feature type="domain" description="Guanylate cyclase" evidence="1">
    <location>
        <begin position="279"/>
        <end position="412"/>
    </location>
</feature>
<dbReference type="InterPro" id="IPR050697">
    <property type="entry name" value="Adenylyl/Guanylyl_Cyclase_3/4"/>
</dbReference>
<dbReference type="InterPro" id="IPR000551">
    <property type="entry name" value="MerR-type_HTH_dom"/>
</dbReference>
<feature type="domain" description="HTH merR-type" evidence="2">
    <location>
        <begin position="1"/>
        <end position="78"/>
    </location>
</feature>
<dbReference type="InterPro" id="IPR001054">
    <property type="entry name" value="A/G_cyclase"/>
</dbReference>
<protein>
    <recommendedName>
        <fullName evidence="5">Guanylate cyclase domain-containing protein</fullName>
    </recommendedName>
</protein>
<dbReference type="CDD" id="cd00592">
    <property type="entry name" value="HTH_MerR-like"/>
    <property type="match status" value="1"/>
</dbReference>
<reference evidence="3" key="1">
    <citation type="submission" date="2020-11" db="EMBL/GenBank/DDBJ databases">
        <title>Azospira restricta DSM 18626 genome sequence.</title>
        <authorList>
            <person name="Moe W.M."/>
        </authorList>
    </citation>
    <scope>NUCLEOTIDE SEQUENCE</scope>
    <source>
        <strain evidence="3">DSM 18626</strain>
    </source>
</reference>
<proteinExistence type="predicted"/>
<accession>A0A974PX04</accession>
<name>A0A974PX04_9RHOO</name>
<dbReference type="KEGG" id="ares:IWH25_13100"/>
<dbReference type="SUPFAM" id="SSF46955">
    <property type="entry name" value="Putative DNA-binding domain"/>
    <property type="match status" value="1"/>
</dbReference>
<organism evidence="3 4">
    <name type="scientific">Azospira restricta</name>
    <dbReference type="NCBI Taxonomy" id="404405"/>
    <lineage>
        <taxon>Bacteria</taxon>
        <taxon>Pseudomonadati</taxon>
        <taxon>Pseudomonadota</taxon>
        <taxon>Betaproteobacteria</taxon>
        <taxon>Rhodocyclales</taxon>
        <taxon>Rhodocyclaceae</taxon>
        <taxon>Azospira</taxon>
    </lineage>
</organism>
<dbReference type="RefSeq" id="WP_203386232.1">
    <property type="nucleotide sequence ID" value="NZ_CP064781.1"/>
</dbReference>
<gene>
    <name evidence="3" type="ORF">IWH25_13100</name>
</gene>
<dbReference type="PROSITE" id="PS50937">
    <property type="entry name" value="HTH_MERR_2"/>
    <property type="match status" value="1"/>
</dbReference>
<dbReference type="GO" id="GO:0009190">
    <property type="term" value="P:cyclic nucleotide biosynthetic process"/>
    <property type="evidence" value="ECO:0007669"/>
    <property type="project" value="InterPro"/>
</dbReference>
<dbReference type="GO" id="GO:0035556">
    <property type="term" value="P:intracellular signal transduction"/>
    <property type="evidence" value="ECO:0007669"/>
    <property type="project" value="InterPro"/>
</dbReference>
<evidence type="ECO:0000313" key="4">
    <source>
        <dbReference type="Proteomes" id="UP000663444"/>
    </source>
</evidence>
<dbReference type="GO" id="GO:0004016">
    <property type="term" value="F:adenylate cyclase activity"/>
    <property type="evidence" value="ECO:0007669"/>
    <property type="project" value="UniProtKB-ARBA"/>
</dbReference>
<dbReference type="Pfam" id="PF13411">
    <property type="entry name" value="MerR_1"/>
    <property type="match status" value="1"/>
</dbReference>
<dbReference type="Pfam" id="PF00211">
    <property type="entry name" value="Guanylate_cyc"/>
    <property type="match status" value="1"/>
</dbReference>
<evidence type="ECO:0000259" key="2">
    <source>
        <dbReference type="PROSITE" id="PS50937"/>
    </source>
</evidence>
<dbReference type="InterPro" id="IPR029787">
    <property type="entry name" value="Nucleotide_cyclase"/>
</dbReference>
<dbReference type="SUPFAM" id="SSF55073">
    <property type="entry name" value="Nucleotide cyclase"/>
    <property type="match status" value="1"/>
</dbReference>
<dbReference type="PANTHER" id="PTHR43081">
    <property type="entry name" value="ADENYLATE CYCLASE, TERMINAL-DIFFERENTIATION SPECIFIC-RELATED"/>
    <property type="match status" value="1"/>
</dbReference>
<dbReference type="EMBL" id="CP064781">
    <property type="protein sequence ID" value="QRJ62703.1"/>
    <property type="molecule type" value="Genomic_DNA"/>
</dbReference>
<dbReference type="Gene3D" id="3.30.70.1230">
    <property type="entry name" value="Nucleotide cyclase"/>
    <property type="match status" value="1"/>
</dbReference>
<sequence>MLSSKELIEKTGISRATLNNYIALGLLAKPLVVNPGSGGSGPRQLGFFPDDAAERIDRIRQLKQEGLSMGEIAARLGVTTPAPPATAAMTAPAAVSRNGPLRVTIEDLPYPAYMVNHKFELVWVNDSARHELLAGIDSLPPTEEERSLFRLLAGGGLGAGLGELLRFQVGLAKSRISPGNFAALCEGLSPESFARLQQIYAETSAEPPHPIVDAPIGLPAPDGTISRRRAYASFFREGIFVVLVPDGTPPDAMLDLLCRRDEVVRSLLRRRLPVLTHLAVLVADLQSSVKICSELPPDEYFQLINEIWAAMGPIFRKYHGTYGKHVGDGMVYYFFPQPDSDYLHNALCCAHEIRREMSRISKAWQLSKNWLNELYLNTGITEGQEWLGTFQSSTSVEFVVLGDTINQAARISDFARYGAIWATKSLVSKLPHELRERVRYGVRRRSGDGREVFVPSSYALVSSLIGPGDERVPKLHEIDTLPITEIVEITPAAG</sequence>
<keyword evidence="4" id="KW-1185">Reference proteome</keyword>
<dbReference type="GO" id="GO:0003677">
    <property type="term" value="F:DNA binding"/>
    <property type="evidence" value="ECO:0007669"/>
    <property type="project" value="InterPro"/>
</dbReference>
<dbReference type="InterPro" id="IPR009061">
    <property type="entry name" value="DNA-bd_dom_put_sf"/>
</dbReference>
<evidence type="ECO:0000259" key="1">
    <source>
        <dbReference type="PROSITE" id="PS50125"/>
    </source>
</evidence>
<dbReference type="Gene3D" id="1.10.1660.10">
    <property type="match status" value="1"/>
</dbReference>
<evidence type="ECO:0000313" key="3">
    <source>
        <dbReference type="EMBL" id="QRJ62703.1"/>
    </source>
</evidence>
<dbReference type="PROSITE" id="PS50125">
    <property type="entry name" value="GUANYLATE_CYCLASE_2"/>
    <property type="match status" value="1"/>
</dbReference>
<dbReference type="PANTHER" id="PTHR43081:SF1">
    <property type="entry name" value="ADENYLATE CYCLASE, TERMINAL-DIFFERENTIATION SPECIFIC"/>
    <property type="match status" value="1"/>
</dbReference>
<evidence type="ECO:0008006" key="5">
    <source>
        <dbReference type="Google" id="ProtNLM"/>
    </source>
</evidence>
<dbReference type="GO" id="GO:0006355">
    <property type="term" value="P:regulation of DNA-templated transcription"/>
    <property type="evidence" value="ECO:0007669"/>
    <property type="project" value="InterPro"/>
</dbReference>
<dbReference type="AlphaFoldDB" id="A0A974PX04"/>
<dbReference type="Proteomes" id="UP000663444">
    <property type="component" value="Chromosome"/>
</dbReference>
<dbReference type="CDD" id="cd07302">
    <property type="entry name" value="CHD"/>
    <property type="match status" value="1"/>
</dbReference>